<name>A0A917D6V7_9BACI</name>
<dbReference type="PANTHER" id="PTHR40446:SF2">
    <property type="entry name" value="N-ACETYLGLUCOSAMINE-1-PHOSPHODIESTER ALPHA-N-ACETYLGLUCOSAMINIDASE"/>
    <property type="match status" value="1"/>
</dbReference>
<proteinExistence type="predicted"/>
<dbReference type="InterPro" id="IPR001119">
    <property type="entry name" value="SLH_dom"/>
</dbReference>
<evidence type="ECO:0000259" key="3">
    <source>
        <dbReference type="PROSITE" id="PS51272"/>
    </source>
</evidence>
<evidence type="ECO:0000313" key="5">
    <source>
        <dbReference type="Proteomes" id="UP000616608"/>
    </source>
</evidence>
<dbReference type="InterPro" id="IPR018711">
    <property type="entry name" value="NAGPA"/>
</dbReference>
<dbReference type="PROSITE" id="PS51272">
    <property type="entry name" value="SLH"/>
    <property type="match status" value="3"/>
</dbReference>
<sequence length="754" mass="82909">MRKWQSVFMVIIAVFTMLLLPTHAFAFQTIDKSFGLSEDVWYKQYKYSTGAPQSINHIAVDVAPGKTEVQLGLPTRVNGKETTTSLAMKNSREGNRVVGAINAGFFNMAEGYPLFLLAKDNVIVNGGTVSQGSDEYLNVPTAFGMTADGKGLIDYFDFGITLKRGGKTEAMSGLNRQRNIYEAVIYTPQFYKTHTDTNQYGFEFVVDTGQEITRNTFGQTLKGKVTHIKPYNSTERLTIPRTAFVVSMQGGDWHKKYGDVKIGEEIAVNFSIDDKWKNADYIIASGPMLVKDSKPYIMMSTNSWRAKEKAPRTIVATSDGGKKVHLITVDGRQSHSEGMNMVQLANYLVSLGVERAINLDGGGSTTMGIRNYGSNQIVLANRTSNGGGAQRAVSTILQAVSLEPVSVAKHMLFRIENDIPILEGNGSRITVSLVQDKNRNSLPIDGHITLSSQHGTLTTNGMSYQTTKAGDDRIYVMHDGTVVNSFPVKTVAGPTTMTIAEGDRTLKEGEQLRFTLKDIKDDTGQNILYDERQVKWSVEGDIGSIAGNGTFTAKNAGTKGKVVATLGNQSVAVNVTIAKKGLFTDVPPNHRYEKELAYLVQHNYINGYPDGRFLPDNPISRQHAALILTKVLQLDTTNVQDPGYKDVPKGHVYYNEIAALTTAGIISGADGYFNPQNNVTRAHMSKMIVEAFNLTGSNDKVFTDVSQDFWAYDYIQTLVHNGVATGYLDQTFKPGQAISRIHFSVFLYNSLQVK</sequence>
<feature type="domain" description="SLH" evidence="3">
    <location>
        <begin position="698"/>
        <end position="754"/>
    </location>
</feature>
<dbReference type="RefSeq" id="WP_188613355.1">
    <property type="nucleotide sequence ID" value="NZ_BMJT01000001.1"/>
</dbReference>
<gene>
    <name evidence="4" type="ORF">GCM10007425_04190</name>
</gene>
<reference evidence="4" key="1">
    <citation type="journal article" date="2014" name="Int. J. Syst. Evol. Microbiol.">
        <title>Complete genome sequence of Corynebacterium casei LMG S-19264T (=DSM 44701T), isolated from a smear-ripened cheese.</title>
        <authorList>
            <consortium name="US DOE Joint Genome Institute (JGI-PGF)"/>
            <person name="Walter F."/>
            <person name="Albersmeier A."/>
            <person name="Kalinowski J."/>
            <person name="Ruckert C."/>
        </authorList>
    </citation>
    <scope>NUCLEOTIDE SEQUENCE</scope>
    <source>
        <strain evidence="4">CGMCC 1.15760</strain>
    </source>
</reference>
<organism evidence="4 5">
    <name type="scientific">Lysinibacillus alkalisoli</name>
    <dbReference type="NCBI Taxonomy" id="1911548"/>
    <lineage>
        <taxon>Bacteria</taxon>
        <taxon>Bacillati</taxon>
        <taxon>Bacillota</taxon>
        <taxon>Bacilli</taxon>
        <taxon>Bacillales</taxon>
        <taxon>Bacillaceae</taxon>
        <taxon>Lysinibacillus</taxon>
    </lineage>
</organism>
<dbReference type="Pfam" id="PF00395">
    <property type="entry name" value="SLH"/>
    <property type="match status" value="3"/>
</dbReference>
<dbReference type="Proteomes" id="UP000616608">
    <property type="component" value="Unassembled WGS sequence"/>
</dbReference>
<feature type="domain" description="SLH" evidence="3">
    <location>
        <begin position="643"/>
        <end position="697"/>
    </location>
</feature>
<feature type="domain" description="SLH" evidence="3">
    <location>
        <begin position="579"/>
        <end position="642"/>
    </location>
</feature>
<dbReference type="PANTHER" id="PTHR40446">
    <property type="entry name" value="N-ACETYLGLUCOSAMINE-1-PHOSPHODIESTER ALPHA-N-ACETYLGLUCOSAMINIDASE"/>
    <property type="match status" value="1"/>
</dbReference>
<keyword evidence="1 2" id="KW-0732">Signal</keyword>
<feature type="chain" id="PRO_5036678150" description="SLH domain-containing protein" evidence="2">
    <location>
        <begin position="27"/>
        <end position="754"/>
    </location>
</feature>
<evidence type="ECO:0000256" key="1">
    <source>
        <dbReference type="ARBA" id="ARBA00022729"/>
    </source>
</evidence>
<accession>A0A917D6V7</accession>
<evidence type="ECO:0000256" key="2">
    <source>
        <dbReference type="SAM" id="SignalP"/>
    </source>
</evidence>
<dbReference type="EMBL" id="BMJT01000001">
    <property type="protein sequence ID" value="GGG13063.1"/>
    <property type="molecule type" value="Genomic_DNA"/>
</dbReference>
<evidence type="ECO:0000313" key="4">
    <source>
        <dbReference type="EMBL" id="GGG13063.1"/>
    </source>
</evidence>
<dbReference type="Pfam" id="PF09992">
    <property type="entry name" value="NAGPA"/>
    <property type="match status" value="1"/>
</dbReference>
<reference evidence="4" key="2">
    <citation type="submission" date="2020-09" db="EMBL/GenBank/DDBJ databases">
        <authorList>
            <person name="Sun Q."/>
            <person name="Zhou Y."/>
        </authorList>
    </citation>
    <scope>NUCLEOTIDE SEQUENCE</scope>
    <source>
        <strain evidence="4">CGMCC 1.15760</strain>
    </source>
</reference>
<dbReference type="AlphaFoldDB" id="A0A917D6V7"/>
<comment type="caution">
    <text evidence="4">The sequence shown here is derived from an EMBL/GenBank/DDBJ whole genome shotgun (WGS) entry which is preliminary data.</text>
</comment>
<feature type="signal peptide" evidence="2">
    <location>
        <begin position="1"/>
        <end position="26"/>
    </location>
</feature>
<protein>
    <recommendedName>
        <fullName evidence="3">SLH domain-containing protein</fullName>
    </recommendedName>
</protein>
<keyword evidence="5" id="KW-1185">Reference proteome</keyword>